<evidence type="ECO:0000256" key="3">
    <source>
        <dbReference type="SAM" id="MobiDB-lite"/>
    </source>
</evidence>
<dbReference type="eggNOG" id="COG2909">
    <property type="taxonomic scope" value="Bacteria"/>
</dbReference>
<dbReference type="SUPFAM" id="SSF52540">
    <property type="entry name" value="P-loop containing nucleoside triphosphate hydrolases"/>
    <property type="match status" value="1"/>
</dbReference>
<dbReference type="GO" id="GO:0005737">
    <property type="term" value="C:cytoplasm"/>
    <property type="evidence" value="ECO:0007669"/>
    <property type="project" value="TreeGrafter"/>
</dbReference>
<evidence type="ECO:0000259" key="4">
    <source>
        <dbReference type="SMART" id="SM01043"/>
    </source>
</evidence>
<dbReference type="InterPro" id="IPR005158">
    <property type="entry name" value="BTAD"/>
</dbReference>
<feature type="domain" description="Bacterial transcriptional activator" evidence="4">
    <location>
        <begin position="116"/>
        <end position="250"/>
    </location>
</feature>
<dbReference type="GO" id="GO:0004016">
    <property type="term" value="F:adenylate cyclase activity"/>
    <property type="evidence" value="ECO:0007669"/>
    <property type="project" value="TreeGrafter"/>
</dbReference>
<dbReference type="KEGG" id="fri:FraEuI1c_4593"/>
<dbReference type="STRING" id="298654.FraEuI1c_4593"/>
<evidence type="ECO:0000313" key="5">
    <source>
        <dbReference type="EMBL" id="ADP82586.1"/>
    </source>
</evidence>
<dbReference type="SUPFAM" id="SSF48452">
    <property type="entry name" value="TPR-like"/>
    <property type="match status" value="2"/>
</dbReference>
<dbReference type="HOGENOM" id="CLU_004435_1_1_11"/>
<protein>
    <submittedName>
        <fullName evidence="5">Transcriptional regulator, SARP family</fullName>
    </submittedName>
</protein>
<evidence type="ECO:0000256" key="1">
    <source>
        <dbReference type="ARBA" id="ARBA00022741"/>
    </source>
</evidence>
<dbReference type="EMBL" id="CP002299">
    <property type="protein sequence ID" value="ADP82586.1"/>
    <property type="molecule type" value="Genomic_DNA"/>
</dbReference>
<dbReference type="Gene3D" id="3.40.50.300">
    <property type="entry name" value="P-loop containing nucleotide triphosphate hydrolases"/>
    <property type="match status" value="1"/>
</dbReference>
<dbReference type="eggNOG" id="COG3629">
    <property type="taxonomic scope" value="Bacteria"/>
</dbReference>
<dbReference type="InterPro" id="IPR041664">
    <property type="entry name" value="AAA_16"/>
</dbReference>
<dbReference type="InParanoid" id="E3IWW2"/>
<evidence type="ECO:0000313" key="6">
    <source>
        <dbReference type="Proteomes" id="UP000002484"/>
    </source>
</evidence>
<organism evidence="5 6">
    <name type="scientific">Pseudofrankia inefficax (strain DSM 45817 / CECT 9037 / DDB 130130 / EuI1c)</name>
    <name type="common">Frankia inefficax</name>
    <dbReference type="NCBI Taxonomy" id="298654"/>
    <lineage>
        <taxon>Bacteria</taxon>
        <taxon>Bacillati</taxon>
        <taxon>Actinomycetota</taxon>
        <taxon>Actinomycetes</taxon>
        <taxon>Frankiales</taxon>
        <taxon>Frankiaceae</taxon>
        <taxon>Pseudofrankia</taxon>
    </lineage>
</organism>
<dbReference type="Gene3D" id="1.10.10.10">
    <property type="entry name" value="Winged helix-like DNA-binding domain superfamily/Winged helix DNA-binding domain"/>
    <property type="match status" value="1"/>
</dbReference>
<dbReference type="InterPro" id="IPR011990">
    <property type="entry name" value="TPR-like_helical_dom_sf"/>
</dbReference>
<dbReference type="Pfam" id="PF13191">
    <property type="entry name" value="AAA_16"/>
    <property type="match status" value="1"/>
</dbReference>
<dbReference type="SMART" id="SM01043">
    <property type="entry name" value="BTAD"/>
    <property type="match status" value="1"/>
</dbReference>
<feature type="region of interest" description="Disordered" evidence="3">
    <location>
        <begin position="253"/>
        <end position="283"/>
    </location>
</feature>
<dbReference type="Gene3D" id="1.25.40.10">
    <property type="entry name" value="Tetratricopeptide repeat domain"/>
    <property type="match status" value="1"/>
</dbReference>
<dbReference type="Pfam" id="PF03704">
    <property type="entry name" value="BTAD"/>
    <property type="match status" value="1"/>
</dbReference>
<proteinExistence type="predicted"/>
<dbReference type="RefSeq" id="WP_013425704.1">
    <property type="nucleotide sequence ID" value="NC_014666.1"/>
</dbReference>
<dbReference type="InterPro" id="IPR036388">
    <property type="entry name" value="WH-like_DNA-bd_sf"/>
</dbReference>
<dbReference type="AlphaFoldDB" id="E3IWW2"/>
<keyword evidence="2" id="KW-0067">ATP-binding</keyword>
<name>E3IWW2_PSEI1</name>
<accession>E3IWW2</accession>
<dbReference type="InterPro" id="IPR027417">
    <property type="entry name" value="P-loop_NTPase"/>
</dbReference>
<keyword evidence="1" id="KW-0547">Nucleotide-binding</keyword>
<sequence length="1129" mass="118343">MLGGFQVLLCRPPVAPGRAAKAGGPRPEPTVCVPVPAQVWRRRQAAALVKLLALAPDRRLHREQVLATLWPGVPVDEAAPRLHKATHYARRALGGPDAIQLRGDTFALCPDRDVTVDARAFRDLAERALRRESGDETARLAADPVGAATAADAYGGPLLPDDLYEQWTQDERDRLRLLYARLLRAAGRWEELLAEDPADEEAYLALIRGQAGRGERHAALREFGRMDRALRRELGVGPSPEALALRAEILARPPDAPGRTEAPQTGPGQIEPGPPPDDGLVGRDDELRLLDELLARSAARGGAYDASAGGPALEAGVVLVSGVAGVGKSALLAAAARRAAAAGWWVGLGAAAPIEGGWPYGPLLEAFSDLFRRHPSLLADLNDDCRAGVERAMSSRDLSWAGAGGHQQVFVAAAQLLRYAAEGGQRAAPGRAGALLVVDDLHDADDATLRMLHYLARSLAGLPVVLLLAHRAPPGDAAAPPAFAEVRASLLSRGIAVAVDLGPLDETAIAALVARQLRPAAGRPASPAPESGPVGAALVERIWQVSQGLPFTALELARRAAAEPANPFSVDAAAIDGLSAAARDVLLRLAVVGRSFDLDELVALAGRPVPEACVVLDELIGRGALERTDTGFRFRHHLVRDALLAGLAPYRLRAIHREIAERLAALGAAPARVGHHFLQAGERARAVPYALRAAETEAALGAYRDALALVDQVHAEATGDELARLLALRADLLAVLADPGASGAYRAAIGLAAPDDARALRARLARALLMAGDLDGAAAALDGLEQGSGPADASISLTLGLLAYFAGDLDRAAAIAQEARRRIVAAETDRTVCDLVALVGLVAHDRGEFFAQLTAELRRTSQLPALAATVFDAHLCIAQYLLYGSTPYAEVVRLADQLRDAAETAGAARAVAFAECLAGEALLLAGDLDLAQRRLTRAVARHRDVASTAGEAHALQRLAQARLALGDGAEANRLLLRALPMARWSPIAAHLVQRIYGTMVAAAPDTAAAYAVVTQAQDALGVDDGCLFCAVAFAVPATIVSAQAGDLDRARRHLAAARRSAALWEGTAWQAATQEAEAWLAQAEGDQARAHELLTAAGRLFDYAGHPSDAARCRAAAGPAAVPLLGTVR</sequence>
<reference evidence="5 6" key="1">
    <citation type="submission" date="2010-10" db="EMBL/GenBank/DDBJ databases">
        <title>Complete sequence of Frankia sp. EuI1c.</title>
        <authorList>
            <consortium name="US DOE Joint Genome Institute"/>
            <person name="Lucas S."/>
            <person name="Copeland A."/>
            <person name="Lapidus A."/>
            <person name="Cheng J.-F."/>
            <person name="Bruce D."/>
            <person name="Goodwin L."/>
            <person name="Pitluck S."/>
            <person name="Chertkov O."/>
            <person name="Detter J.C."/>
            <person name="Han C."/>
            <person name="Tapia R."/>
            <person name="Land M."/>
            <person name="Hauser L."/>
            <person name="Jeffries C."/>
            <person name="Kyrpides N."/>
            <person name="Ivanova N."/>
            <person name="Mikhailova N."/>
            <person name="Beauchemin N."/>
            <person name="Sen A."/>
            <person name="Sur S.A."/>
            <person name="Gtari M."/>
            <person name="Wall L."/>
            <person name="Tisa L."/>
            <person name="Woyke T."/>
        </authorList>
    </citation>
    <scope>NUCLEOTIDE SEQUENCE [LARGE SCALE GENOMIC DNA]</scope>
    <source>
        <strain evidence="6">DSM 45817 / CECT 9037 / EuI1c</strain>
    </source>
</reference>
<dbReference type="Proteomes" id="UP000002484">
    <property type="component" value="Chromosome"/>
</dbReference>
<evidence type="ECO:0000256" key="2">
    <source>
        <dbReference type="ARBA" id="ARBA00022840"/>
    </source>
</evidence>
<dbReference type="PANTHER" id="PTHR16305:SF35">
    <property type="entry name" value="TRANSCRIPTIONAL ACTIVATOR DOMAIN"/>
    <property type="match status" value="1"/>
</dbReference>
<gene>
    <name evidence="5" type="ordered locus">FraEuI1c_4593</name>
</gene>
<keyword evidence="6" id="KW-1185">Reference proteome</keyword>
<dbReference type="PANTHER" id="PTHR16305">
    <property type="entry name" value="TESTICULAR SOLUBLE ADENYLYL CYCLASE"/>
    <property type="match status" value="1"/>
</dbReference>
<dbReference type="GO" id="GO:0005524">
    <property type="term" value="F:ATP binding"/>
    <property type="evidence" value="ECO:0007669"/>
    <property type="project" value="UniProtKB-KW"/>
</dbReference>